<evidence type="ECO:0000256" key="13">
    <source>
        <dbReference type="ARBA" id="ARBA00022833"/>
    </source>
</evidence>
<reference evidence="21 22" key="2">
    <citation type="journal article" date="2016" name="Genome Biol. Evol.">
        <title>Extensive mobilome-driven genome diversification in mouse gut-associated Bacteroides vulgatus mpk.</title>
        <authorList>
            <person name="Lange A."/>
            <person name="Beier S."/>
            <person name="Steimle A."/>
            <person name="Autenrieth I.B."/>
            <person name="Huson D.H."/>
            <person name="Frick J.S."/>
        </authorList>
    </citation>
    <scope>NUCLEOTIDE SEQUENCE [LARGE SCALE GENOMIC DNA]</scope>
    <source>
        <strain evidence="22">mpk</strain>
    </source>
</reference>
<evidence type="ECO:0000256" key="14">
    <source>
        <dbReference type="ARBA" id="ARBA00023034"/>
    </source>
</evidence>
<evidence type="ECO:0000256" key="1">
    <source>
        <dbReference type="ARBA" id="ARBA00004240"/>
    </source>
</evidence>
<evidence type="ECO:0000256" key="10">
    <source>
        <dbReference type="ARBA" id="ARBA00022729"/>
    </source>
</evidence>
<dbReference type="Proteomes" id="UP000061587">
    <property type="component" value="Chromosome"/>
</dbReference>
<keyword evidence="18" id="KW-0458">Lysosome</keyword>
<keyword evidence="16" id="KW-0865">Zymogen</keyword>
<gene>
    <name evidence="21" type="ORF">BvMPK_2634</name>
</gene>
<reference evidence="22" key="1">
    <citation type="submission" date="2015-10" db="EMBL/GenBank/DDBJ databases">
        <title>Extensive mobilome-driven genome diversification in gut-associated Bacteroides vulgatus mpk.</title>
        <authorList>
            <person name="Beier S."/>
            <person name="Lange A."/>
            <person name="Huson D.H."/>
            <person name="Frick J.-S."/>
            <person name="Autenrieth I.B."/>
        </authorList>
    </citation>
    <scope>NUCLEOTIDE SEQUENCE [LARGE SCALE GENOMIC DNA]</scope>
    <source>
        <strain evidence="22">mpk</strain>
    </source>
</reference>
<keyword evidence="15" id="KW-0482">Metalloprotease</keyword>
<dbReference type="PANTHER" id="PTHR12053:SF3">
    <property type="entry name" value="CARBOXYPEPTIDASE Q"/>
    <property type="match status" value="1"/>
</dbReference>
<accession>A0A0P0LAG0</accession>
<proteinExistence type="predicted"/>
<comment type="subcellular location">
    <subcellularLocation>
        <location evidence="1">Endoplasmic reticulum</location>
    </subcellularLocation>
    <subcellularLocation>
        <location evidence="3">Golgi apparatus</location>
    </subcellularLocation>
    <subcellularLocation>
        <location evidence="2">Lysosome</location>
    </subcellularLocation>
    <subcellularLocation>
        <location evidence="4">Secreted</location>
    </subcellularLocation>
</comment>
<keyword evidence="14" id="KW-0333">Golgi apparatus</keyword>
<evidence type="ECO:0000256" key="19">
    <source>
        <dbReference type="ARBA" id="ARBA00025833"/>
    </source>
</evidence>
<dbReference type="PANTHER" id="PTHR12053">
    <property type="entry name" value="PROTEASE FAMILY M28 PLASMA GLUTAMATE CARBOXYPEPTIDASE-RELATED"/>
    <property type="match status" value="1"/>
</dbReference>
<keyword evidence="12" id="KW-0256">Endoplasmic reticulum</keyword>
<evidence type="ECO:0000256" key="18">
    <source>
        <dbReference type="ARBA" id="ARBA00023228"/>
    </source>
</evidence>
<keyword evidence="8" id="KW-0645">Protease</keyword>
<dbReference type="Pfam" id="PF04389">
    <property type="entry name" value="Peptidase_M28"/>
    <property type="match status" value="1"/>
</dbReference>
<evidence type="ECO:0000256" key="7">
    <source>
        <dbReference type="ARBA" id="ARBA00022645"/>
    </source>
</evidence>
<dbReference type="SUPFAM" id="SSF53187">
    <property type="entry name" value="Zn-dependent exopeptidases"/>
    <property type="match status" value="1"/>
</dbReference>
<dbReference type="GO" id="GO:0046872">
    <property type="term" value="F:metal ion binding"/>
    <property type="evidence" value="ECO:0007669"/>
    <property type="project" value="UniProtKB-KW"/>
</dbReference>
<evidence type="ECO:0000256" key="2">
    <source>
        <dbReference type="ARBA" id="ARBA00004371"/>
    </source>
</evidence>
<evidence type="ECO:0000256" key="4">
    <source>
        <dbReference type="ARBA" id="ARBA00004613"/>
    </source>
</evidence>
<evidence type="ECO:0000256" key="12">
    <source>
        <dbReference type="ARBA" id="ARBA00022824"/>
    </source>
</evidence>
<protein>
    <recommendedName>
        <fullName evidence="5">Carboxypeptidase Q</fullName>
    </recommendedName>
    <alternativeName>
        <fullName evidence="20">Plasma glutamate carboxypeptidase</fullName>
    </alternativeName>
</protein>
<dbReference type="GO" id="GO:0070573">
    <property type="term" value="F:metallodipeptidase activity"/>
    <property type="evidence" value="ECO:0007669"/>
    <property type="project" value="InterPro"/>
</dbReference>
<dbReference type="GO" id="GO:0005576">
    <property type="term" value="C:extracellular region"/>
    <property type="evidence" value="ECO:0007669"/>
    <property type="project" value="UniProtKB-SubCell"/>
</dbReference>
<evidence type="ECO:0000313" key="21">
    <source>
        <dbReference type="EMBL" id="ALK85225.1"/>
    </source>
</evidence>
<dbReference type="Gene3D" id="3.40.630.10">
    <property type="entry name" value="Zn peptidases"/>
    <property type="match status" value="2"/>
</dbReference>
<dbReference type="GO" id="GO:0005764">
    <property type="term" value="C:lysosome"/>
    <property type="evidence" value="ECO:0007669"/>
    <property type="project" value="UniProtKB-SubCell"/>
</dbReference>
<dbReference type="GO" id="GO:0006508">
    <property type="term" value="P:proteolysis"/>
    <property type="evidence" value="ECO:0007669"/>
    <property type="project" value="UniProtKB-KW"/>
</dbReference>
<evidence type="ECO:0000256" key="17">
    <source>
        <dbReference type="ARBA" id="ARBA00023180"/>
    </source>
</evidence>
<name>A0A0P0LAG0_PHOVU</name>
<evidence type="ECO:0000256" key="16">
    <source>
        <dbReference type="ARBA" id="ARBA00023145"/>
    </source>
</evidence>
<evidence type="ECO:0000256" key="6">
    <source>
        <dbReference type="ARBA" id="ARBA00022525"/>
    </source>
</evidence>
<keyword evidence="7" id="KW-0121">Carboxypeptidase</keyword>
<keyword evidence="9" id="KW-0479">Metal-binding</keyword>
<dbReference type="PATRIC" id="fig|821.40.peg.3167"/>
<evidence type="ECO:0000313" key="22">
    <source>
        <dbReference type="Proteomes" id="UP000061587"/>
    </source>
</evidence>
<keyword evidence="11" id="KW-0378">Hydrolase</keyword>
<evidence type="ECO:0000256" key="11">
    <source>
        <dbReference type="ARBA" id="ARBA00022801"/>
    </source>
</evidence>
<dbReference type="InterPro" id="IPR039866">
    <property type="entry name" value="CPQ"/>
</dbReference>
<keyword evidence="21" id="KW-0031">Aminopeptidase</keyword>
<dbReference type="GO" id="GO:0004180">
    <property type="term" value="F:carboxypeptidase activity"/>
    <property type="evidence" value="ECO:0007669"/>
    <property type="project" value="UniProtKB-KW"/>
</dbReference>
<evidence type="ECO:0000256" key="3">
    <source>
        <dbReference type="ARBA" id="ARBA00004555"/>
    </source>
</evidence>
<evidence type="ECO:0000256" key="5">
    <source>
        <dbReference type="ARBA" id="ARBA00014116"/>
    </source>
</evidence>
<dbReference type="AlphaFoldDB" id="A0A0P0LAG0"/>
<dbReference type="InterPro" id="IPR007484">
    <property type="entry name" value="Peptidase_M28"/>
</dbReference>
<dbReference type="EMBL" id="CP013020">
    <property type="protein sequence ID" value="ALK85225.1"/>
    <property type="molecule type" value="Genomic_DNA"/>
</dbReference>
<keyword evidence="17" id="KW-0325">Glycoprotein</keyword>
<dbReference type="OMA" id="AHVDSWD"/>
<evidence type="ECO:0000256" key="20">
    <source>
        <dbReference type="ARBA" id="ARBA00033328"/>
    </source>
</evidence>
<evidence type="ECO:0000256" key="9">
    <source>
        <dbReference type="ARBA" id="ARBA00022723"/>
    </source>
</evidence>
<sequence>MMNKMCMAAVIAASLYAGTTFAQPAAVKKIIETGQTDNRVMHQLDILTNRFGGRVIGSDAYENAAEWMMREYKRWGIDVRLEEAGELPVGFNRGPWFGRLIGGDQAMDLHFVTPSYTSGTKGLQRGHVLIEPRTQEELDRMKHQLKGAWVLISGENVGWPVDRSAKGDSLRAAIKAENIEIEKQNAALMEENWSKGTKHAMKPLREMPGLFYKEMCEAGALGFIQSAPVPLRALYDRALLNDPHTTFDNLPEVCDIKLDEHQYKIIKQMVKERRNFWLEFDIRNHFKLGPVKYHNVVASIKGTKYPDEYVIISGHLDSYDVATGGIDCGTGIGPMMEAARMIALSGAKPKRTILFVAFAGEEFGLLGAKAYVKTHAKELGKIANLFNRDGGPTPPVGISVPQAMYDDFVEVCKPVKEIRADYPFEVKVAKPFKRPTQSGGTDASVFAVEGVPTFGFNTQDIKGYNFSYGEIWHTERDLYTKNIPEYQEHAATVTAVVALGIANLSKQLSREGMHKK</sequence>
<keyword evidence="6" id="KW-0964">Secreted</keyword>
<keyword evidence="10" id="KW-0732">Signal</keyword>
<evidence type="ECO:0000256" key="15">
    <source>
        <dbReference type="ARBA" id="ARBA00023049"/>
    </source>
</evidence>
<comment type="subunit">
    <text evidence="19">Homodimer. The monomeric form is inactive while the homodimer is active.</text>
</comment>
<organism evidence="21 22">
    <name type="scientific">Phocaeicola vulgatus</name>
    <name type="common">Bacteroides vulgatus</name>
    <dbReference type="NCBI Taxonomy" id="821"/>
    <lineage>
        <taxon>Bacteria</taxon>
        <taxon>Pseudomonadati</taxon>
        <taxon>Bacteroidota</taxon>
        <taxon>Bacteroidia</taxon>
        <taxon>Bacteroidales</taxon>
        <taxon>Bacteroidaceae</taxon>
        <taxon>Phocaeicola</taxon>
    </lineage>
</organism>
<dbReference type="GO" id="GO:0004177">
    <property type="term" value="F:aminopeptidase activity"/>
    <property type="evidence" value="ECO:0007669"/>
    <property type="project" value="UniProtKB-KW"/>
</dbReference>
<keyword evidence="13" id="KW-0862">Zinc</keyword>
<evidence type="ECO:0000256" key="8">
    <source>
        <dbReference type="ARBA" id="ARBA00022670"/>
    </source>
</evidence>